<dbReference type="EMBL" id="VLJV01000001">
    <property type="protein sequence ID" value="TWH21460.1"/>
    <property type="molecule type" value="Genomic_DNA"/>
</dbReference>
<comment type="caution">
    <text evidence="3">The sequence shown here is derived from an EMBL/GenBank/DDBJ whole genome shotgun (WGS) entry which is preliminary data.</text>
</comment>
<dbReference type="OrthoDB" id="3698019at2"/>
<feature type="transmembrane region" description="Helical" evidence="2">
    <location>
        <begin position="40"/>
        <end position="63"/>
    </location>
</feature>
<feature type="compositionally biased region" description="Gly residues" evidence="1">
    <location>
        <begin position="60"/>
        <end position="71"/>
    </location>
</feature>
<keyword evidence="4" id="KW-1185">Reference proteome</keyword>
<dbReference type="Proteomes" id="UP000317303">
    <property type="component" value="Unassembled WGS sequence"/>
</dbReference>
<sequence>MDERELSELFRSVPGDPPPASFDEADVATASRRITVRRRAAAGGVAAGVVLLVGGGLATGAVLGGSDGDSGGSQNVAESRSSADRGIEARGEQPAETRERQPQAHELPDAEPKQGGEDGRDRTHGCEEVDRELATALAGELPVGADEASPGRFCPEGTSSVSFRVEGSALTAVLAPPDVDVRAPAGSADADTAERTTSSGSTLLLVSEPLTRAALDGPDVGRLVDRLAPSL</sequence>
<keyword evidence="2" id="KW-1133">Transmembrane helix</keyword>
<keyword evidence="2" id="KW-0812">Transmembrane</keyword>
<dbReference type="AlphaFoldDB" id="A0A660CD38"/>
<feature type="region of interest" description="Disordered" evidence="1">
    <location>
        <begin position="60"/>
        <end position="131"/>
    </location>
</feature>
<protein>
    <submittedName>
        <fullName evidence="3">Uncharacterized protein</fullName>
    </submittedName>
</protein>
<name>A0A660CD38_9PSEU</name>
<feature type="region of interest" description="Disordered" evidence="1">
    <location>
        <begin position="1"/>
        <end position="26"/>
    </location>
</feature>
<organism evidence="3 4">
    <name type="scientific">Prauserella rugosa</name>
    <dbReference type="NCBI Taxonomy" id="43354"/>
    <lineage>
        <taxon>Bacteria</taxon>
        <taxon>Bacillati</taxon>
        <taxon>Actinomycetota</taxon>
        <taxon>Actinomycetes</taxon>
        <taxon>Pseudonocardiales</taxon>
        <taxon>Pseudonocardiaceae</taxon>
        <taxon>Prauserella</taxon>
    </lineage>
</organism>
<evidence type="ECO:0000256" key="1">
    <source>
        <dbReference type="SAM" id="MobiDB-lite"/>
    </source>
</evidence>
<proteinExistence type="predicted"/>
<evidence type="ECO:0000256" key="2">
    <source>
        <dbReference type="SAM" id="Phobius"/>
    </source>
</evidence>
<evidence type="ECO:0000313" key="4">
    <source>
        <dbReference type="Proteomes" id="UP000317303"/>
    </source>
</evidence>
<dbReference type="RefSeq" id="WP_051758009.1">
    <property type="nucleotide sequence ID" value="NZ_JOIJ01000016.1"/>
</dbReference>
<gene>
    <name evidence="3" type="ORF">JD82_03324</name>
</gene>
<evidence type="ECO:0000313" key="3">
    <source>
        <dbReference type="EMBL" id="TWH21460.1"/>
    </source>
</evidence>
<keyword evidence="2" id="KW-0472">Membrane</keyword>
<accession>A0A660CD38</accession>
<feature type="compositionally biased region" description="Basic and acidic residues" evidence="1">
    <location>
        <begin position="81"/>
        <end position="131"/>
    </location>
</feature>
<reference evidence="3 4" key="1">
    <citation type="submission" date="2019-07" db="EMBL/GenBank/DDBJ databases">
        <title>R&amp;d 2014.</title>
        <authorList>
            <person name="Klenk H.-P."/>
        </authorList>
    </citation>
    <scope>NUCLEOTIDE SEQUENCE [LARGE SCALE GENOMIC DNA]</scope>
    <source>
        <strain evidence="3 4">DSM 43194</strain>
    </source>
</reference>